<dbReference type="NCBIfam" id="NF006126">
    <property type="entry name" value="PRK08270.1"/>
    <property type="match status" value="1"/>
</dbReference>
<dbReference type="GO" id="GO:0008998">
    <property type="term" value="F:ribonucleoside-triphosphate reductase (thioredoxin) activity"/>
    <property type="evidence" value="ECO:0007669"/>
    <property type="project" value="UniProtKB-EC"/>
</dbReference>
<dbReference type="GO" id="GO:0004748">
    <property type="term" value="F:ribonucleoside-diphosphate reductase activity, thioredoxin disulfide as acceptor"/>
    <property type="evidence" value="ECO:0007669"/>
    <property type="project" value="TreeGrafter"/>
</dbReference>
<dbReference type="AlphaFoldDB" id="A0A7V0I9H8"/>
<organism evidence="5">
    <name type="scientific">Desulfofervidus auxilii</name>
    <dbReference type="NCBI Taxonomy" id="1621989"/>
    <lineage>
        <taxon>Bacteria</taxon>
        <taxon>Pseudomonadati</taxon>
        <taxon>Thermodesulfobacteriota</taxon>
        <taxon>Candidatus Desulfofervidia</taxon>
        <taxon>Candidatus Desulfofervidales</taxon>
        <taxon>Candidatus Desulfofervidaceae</taxon>
        <taxon>Candidatus Desulfofervidus</taxon>
    </lineage>
</organism>
<gene>
    <name evidence="5" type="ORF">ENF30_00205</name>
</gene>
<dbReference type="PANTHER" id="PTHR21075:SF0">
    <property type="entry name" value="ANAEROBIC RIBONUCLEOSIDE-TRIPHOSPHATE REDUCTASE"/>
    <property type="match status" value="1"/>
</dbReference>
<dbReference type="Gene3D" id="3.20.70.20">
    <property type="match status" value="1"/>
</dbReference>
<evidence type="ECO:0000256" key="2">
    <source>
        <dbReference type="ARBA" id="ARBA00022840"/>
    </source>
</evidence>
<name>A0A7V0I9H8_DESA2</name>
<dbReference type="Proteomes" id="UP000885706">
    <property type="component" value="Unassembled WGS sequence"/>
</dbReference>
<keyword evidence="5" id="KW-0560">Oxidoreductase</keyword>
<dbReference type="EC" id="1.17.4.2" evidence="5"/>
<evidence type="ECO:0000259" key="4">
    <source>
        <dbReference type="PROSITE" id="PS51161"/>
    </source>
</evidence>
<accession>A0A7V0I9H8</accession>
<dbReference type="CDD" id="cd01675">
    <property type="entry name" value="RNR_III"/>
    <property type="match status" value="1"/>
</dbReference>
<reference evidence="5" key="1">
    <citation type="journal article" date="2020" name="mSystems">
        <title>Genome- and Community-Level Interaction Insights into Carbon Utilization and Element Cycling Functions of Hydrothermarchaeota in Hydrothermal Sediment.</title>
        <authorList>
            <person name="Zhou Z."/>
            <person name="Liu Y."/>
            <person name="Xu W."/>
            <person name="Pan J."/>
            <person name="Luo Z.H."/>
            <person name="Li M."/>
        </authorList>
    </citation>
    <scope>NUCLEOTIDE SEQUENCE [LARGE SCALE GENOMIC DNA]</scope>
    <source>
        <strain evidence="5">HyVt-113</strain>
    </source>
</reference>
<keyword evidence="1 3" id="KW-0547">Nucleotide-binding</keyword>
<feature type="domain" description="ATP-cone" evidence="4">
    <location>
        <begin position="51"/>
        <end position="143"/>
    </location>
</feature>
<dbReference type="GO" id="GO:0006260">
    <property type="term" value="P:DNA replication"/>
    <property type="evidence" value="ECO:0007669"/>
    <property type="project" value="InterPro"/>
</dbReference>
<dbReference type="SUPFAM" id="SSF51998">
    <property type="entry name" value="PFL-like glycyl radical enzymes"/>
    <property type="match status" value="1"/>
</dbReference>
<dbReference type="InterPro" id="IPR005144">
    <property type="entry name" value="ATP-cone_dom"/>
</dbReference>
<protein>
    <submittedName>
        <fullName evidence="5">Ribonucleoside triphosphate reductase</fullName>
        <ecNumber evidence="5">1.17.4.2</ecNumber>
    </submittedName>
</protein>
<dbReference type="Pfam" id="PF13597">
    <property type="entry name" value="NRDD"/>
    <property type="match status" value="1"/>
</dbReference>
<dbReference type="Pfam" id="PF03477">
    <property type="entry name" value="ATP-cone"/>
    <property type="match status" value="1"/>
</dbReference>
<dbReference type="GO" id="GO:0005524">
    <property type="term" value="F:ATP binding"/>
    <property type="evidence" value="ECO:0007669"/>
    <property type="project" value="UniProtKB-UniRule"/>
</dbReference>
<dbReference type="InterPro" id="IPR055173">
    <property type="entry name" value="NrdR-like_N"/>
</dbReference>
<dbReference type="InterPro" id="IPR012833">
    <property type="entry name" value="NrdD"/>
</dbReference>
<dbReference type="EMBL" id="DQWQ01000010">
    <property type="protein sequence ID" value="HDD35203.1"/>
    <property type="molecule type" value="Genomic_DNA"/>
</dbReference>
<dbReference type="PROSITE" id="PS51161">
    <property type="entry name" value="ATP_CONE"/>
    <property type="match status" value="1"/>
</dbReference>
<comment type="caution">
    <text evidence="5">The sequence shown here is derived from an EMBL/GenBank/DDBJ whole genome shotgun (WGS) entry which is preliminary data.</text>
</comment>
<dbReference type="Pfam" id="PF22811">
    <property type="entry name" value="Zn_ribbon_NrdR"/>
    <property type="match status" value="1"/>
</dbReference>
<dbReference type="GO" id="GO:0009265">
    <property type="term" value="P:2'-deoxyribonucleotide biosynthetic process"/>
    <property type="evidence" value="ECO:0007669"/>
    <property type="project" value="TreeGrafter"/>
</dbReference>
<dbReference type="GO" id="GO:0031250">
    <property type="term" value="C:anaerobic ribonucleoside-triphosphate reductase complex"/>
    <property type="evidence" value="ECO:0007669"/>
    <property type="project" value="TreeGrafter"/>
</dbReference>
<dbReference type="NCBIfam" id="TIGR02487">
    <property type="entry name" value="NrdD"/>
    <property type="match status" value="1"/>
</dbReference>
<proteinExistence type="predicted"/>
<evidence type="ECO:0000313" key="5">
    <source>
        <dbReference type="EMBL" id="HDD35203.1"/>
    </source>
</evidence>
<evidence type="ECO:0000256" key="1">
    <source>
        <dbReference type="ARBA" id="ARBA00022741"/>
    </source>
</evidence>
<keyword evidence="2 3" id="KW-0067">ATP-binding</keyword>
<dbReference type="PANTHER" id="PTHR21075">
    <property type="entry name" value="ANAEROBIC RIBONUCLEOSIDE-TRIPHOSPHATE REDUCTASE"/>
    <property type="match status" value="1"/>
</dbReference>
<sequence>MKCPYCSYDKTRVVDKRETSDLSVNRRRRDCLRCGKRFTTYEKVEAESLIKKIRKRDGRIVPFQKEKITDCIFKAAQAVGGKDRTIAERLSDEVVELLEKRFAGKIPHVDDIQDAVEKVLVENGYYRTAKAYILYRKQRDDIRNTKAFLERAQNVIDDYIGQSDWRVKENANVDFSIAGLQSHISGRIIAEYTLNNIYPKEVSEAHKNADFHIHDLGLGVFAAYCAGWSLRQLLEMGFGGVPGKVHAKPAKHFDAALAQIVSFFGTLQNEWAGAQAFSSFDTYLAPFVRYDKLGYKEVKQGIQELIYGINQTSRWGAQVPFTNLTLDWTVPEDLRDMTVVIGGKRLKDTYSDFQDEMDMINKAFCEVMIEGDRNGRIFTFPIPTYNITKDFKWNDGENVDLLFEMTAKYGSPYFQNFINSSLKPGDVRSMCCRLQLNLKELRMKTGGLFGSGEKTGSVGVVTINMPKIGFLSKNEEEYFERLERLMIIAKESLEIKRKEVEKNMKRGLLPWTSVYLENLDHHFSTIGLIGMHESCLNFLNVGIETKEGKKFALQVLEFMRKKLVEFQEETGHIYNLEATPGEGTSYRLAKIDKKKHPNIITSGTKERPYYTNSTHLPVNYTDDIFEALLHQDELQTKYTGGTVFHGFVGERISSIEACKKLVKKIAYNFRLPYYTITPTFSVCPNHGYIAGENWTCPQCGKTCEVFSRVVGYFRPVKNWNLGKQEEFKERKTYNEKISLAHPMPK</sequence>
<evidence type="ECO:0000256" key="3">
    <source>
        <dbReference type="PROSITE-ProRule" id="PRU00492"/>
    </source>
</evidence>